<protein>
    <submittedName>
        <fullName evidence="1">Uncharacterized protein</fullName>
    </submittedName>
</protein>
<sequence length="126" mass="13240">MSKVSLSFAMSLREEGGDSLSRSRSESGGVVFPACEIVGAVAPPLGCTAPRAPSRELRATRGNANTNRLLSRSSTVALNSFCPPPLSSHRQFLSLGHLSFSPPSPSSSLCFVITTKMGTQCLIKAD</sequence>
<keyword evidence="2" id="KW-1185">Reference proteome</keyword>
<evidence type="ECO:0000313" key="2">
    <source>
        <dbReference type="Proteomes" id="UP000314294"/>
    </source>
</evidence>
<name>A0A4Z2IHC2_9TELE</name>
<organism evidence="1 2">
    <name type="scientific">Liparis tanakae</name>
    <name type="common">Tanaka's snailfish</name>
    <dbReference type="NCBI Taxonomy" id="230148"/>
    <lineage>
        <taxon>Eukaryota</taxon>
        <taxon>Metazoa</taxon>
        <taxon>Chordata</taxon>
        <taxon>Craniata</taxon>
        <taxon>Vertebrata</taxon>
        <taxon>Euteleostomi</taxon>
        <taxon>Actinopterygii</taxon>
        <taxon>Neopterygii</taxon>
        <taxon>Teleostei</taxon>
        <taxon>Neoteleostei</taxon>
        <taxon>Acanthomorphata</taxon>
        <taxon>Eupercaria</taxon>
        <taxon>Perciformes</taxon>
        <taxon>Cottioidei</taxon>
        <taxon>Cottales</taxon>
        <taxon>Liparidae</taxon>
        <taxon>Liparis</taxon>
    </lineage>
</organism>
<dbReference type="EMBL" id="SRLO01000092">
    <property type="protein sequence ID" value="TNN76573.1"/>
    <property type="molecule type" value="Genomic_DNA"/>
</dbReference>
<proteinExistence type="predicted"/>
<reference evidence="1 2" key="1">
    <citation type="submission" date="2019-03" db="EMBL/GenBank/DDBJ databases">
        <title>First draft genome of Liparis tanakae, snailfish: a comprehensive survey of snailfish specific genes.</title>
        <authorList>
            <person name="Kim W."/>
            <person name="Song I."/>
            <person name="Jeong J.-H."/>
            <person name="Kim D."/>
            <person name="Kim S."/>
            <person name="Ryu S."/>
            <person name="Song J.Y."/>
            <person name="Lee S.K."/>
        </authorList>
    </citation>
    <scope>NUCLEOTIDE SEQUENCE [LARGE SCALE GENOMIC DNA]</scope>
    <source>
        <tissue evidence="1">Muscle</tissue>
    </source>
</reference>
<gene>
    <name evidence="1" type="ORF">EYF80_013223</name>
</gene>
<comment type="caution">
    <text evidence="1">The sequence shown here is derived from an EMBL/GenBank/DDBJ whole genome shotgun (WGS) entry which is preliminary data.</text>
</comment>
<evidence type="ECO:0000313" key="1">
    <source>
        <dbReference type="EMBL" id="TNN76573.1"/>
    </source>
</evidence>
<dbReference type="AlphaFoldDB" id="A0A4Z2IHC2"/>
<accession>A0A4Z2IHC2</accession>
<dbReference type="Proteomes" id="UP000314294">
    <property type="component" value="Unassembled WGS sequence"/>
</dbReference>